<dbReference type="InterPro" id="IPR019786">
    <property type="entry name" value="Zinc_finger_PHD-type_CS"/>
</dbReference>
<dbReference type="PROSITE" id="PS50016">
    <property type="entry name" value="ZF_PHD_2"/>
    <property type="match status" value="1"/>
</dbReference>
<keyword evidence="7" id="KW-0539">Nucleus</keyword>
<dbReference type="GO" id="GO:0008270">
    <property type="term" value="F:zinc ion binding"/>
    <property type="evidence" value="ECO:0007669"/>
    <property type="project" value="UniProtKB-KW"/>
</dbReference>
<evidence type="ECO:0000256" key="4">
    <source>
        <dbReference type="ARBA" id="ARBA00022833"/>
    </source>
</evidence>
<proteinExistence type="predicted"/>
<dbReference type="InterPro" id="IPR013083">
    <property type="entry name" value="Znf_RING/FYVE/PHD"/>
</dbReference>
<evidence type="ECO:0000256" key="6">
    <source>
        <dbReference type="ARBA" id="ARBA00023163"/>
    </source>
</evidence>
<feature type="region of interest" description="Disordered" evidence="9">
    <location>
        <begin position="350"/>
        <end position="411"/>
    </location>
</feature>
<dbReference type="SMART" id="SM00576">
    <property type="entry name" value="BTP"/>
    <property type="match status" value="1"/>
</dbReference>
<organism evidence="11">
    <name type="scientific">Sipha flava</name>
    <name type="common">yellow sugarcane aphid</name>
    <dbReference type="NCBI Taxonomy" id="143950"/>
    <lineage>
        <taxon>Eukaryota</taxon>
        <taxon>Metazoa</taxon>
        <taxon>Ecdysozoa</taxon>
        <taxon>Arthropoda</taxon>
        <taxon>Hexapoda</taxon>
        <taxon>Insecta</taxon>
        <taxon>Pterygota</taxon>
        <taxon>Neoptera</taxon>
        <taxon>Paraneoptera</taxon>
        <taxon>Hemiptera</taxon>
        <taxon>Sternorrhyncha</taxon>
        <taxon>Aphidomorpha</taxon>
        <taxon>Aphidoidea</taxon>
        <taxon>Aphididae</taxon>
        <taxon>Sipha</taxon>
    </lineage>
</organism>
<evidence type="ECO:0000256" key="3">
    <source>
        <dbReference type="ARBA" id="ARBA00022771"/>
    </source>
</evidence>
<dbReference type="InterPro" id="IPR001965">
    <property type="entry name" value="Znf_PHD"/>
</dbReference>
<feature type="domain" description="PHD-type" evidence="10">
    <location>
        <begin position="516"/>
        <end position="565"/>
    </location>
</feature>
<feature type="compositionally biased region" description="Basic and acidic residues" evidence="9">
    <location>
        <begin position="391"/>
        <end position="401"/>
    </location>
</feature>
<dbReference type="EMBL" id="GGMS01011762">
    <property type="protein sequence ID" value="MBY80965.1"/>
    <property type="molecule type" value="Transcribed_RNA"/>
</dbReference>
<evidence type="ECO:0000256" key="5">
    <source>
        <dbReference type="ARBA" id="ARBA00023015"/>
    </source>
</evidence>
<feature type="compositionally biased region" description="Basic residues" evidence="9">
    <location>
        <begin position="374"/>
        <end position="390"/>
    </location>
</feature>
<accession>A0A2S2QT99</accession>
<evidence type="ECO:0000256" key="9">
    <source>
        <dbReference type="SAM" id="MobiDB-lite"/>
    </source>
</evidence>
<evidence type="ECO:0000256" key="8">
    <source>
        <dbReference type="PROSITE-ProRule" id="PRU00146"/>
    </source>
</evidence>
<dbReference type="Pfam" id="PF07524">
    <property type="entry name" value="Bromo_TP"/>
    <property type="match status" value="1"/>
</dbReference>
<keyword evidence="11" id="KW-0396">Initiation factor</keyword>
<dbReference type="GO" id="GO:0045944">
    <property type="term" value="P:positive regulation of transcription by RNA polymerase II"/>
    <property type="evidence" value="ECO:0007669"/>
    <property type="project" value="TreeGrafter"/>
</dbReference>
<feature type="compositionally biased region" description="Acidic residues" evidence="9">
    <location>
        <begin position="135"/>
        <end position="146"/>
    </location>
</feature>
<dbReference type="GO" id="GO:0003743">
    <property type="term" value="F:translation initiation factor activity"/>
    <property type="evidence" value="ECO:0007669"/>
    <property type="project" value="UniProtKB-KW"/>
</dbReference>
<evidence type="ECO:0000256" key="1">
    <source>
        <dbReference type="ARBA" id="ARBA00004123"/>
    </source>
</evidence>
<evidence type="ECO:0000313" key="11">
    <source>
        <dbReference type="EMBL" id="MBY80965.1"/>
    </source>
</evidence>
<dbReference type="PANTHER" id="PTHR46452">
    <property type="entry name" value="TRANSCRIPTION INITIATION FACTOR TFIID SUBUNIT 3"/>
    <property type="match status" value="1"/>
</dbReference>
<dbReference type="GO" id="GO:0002039">
    <property type="term" value="F:p53 binding"/>
    <property type="evidence" value="ECO:0007669"/>
    <property type="project" value="TreeGrafter"/>
</dbReference>
<evidence type="ECO:0000256" key="2">
    <source>
        <dbReference type="ARBA" id="ARBA00022723"/>
    </source>
</evidence>
<dbReference type="SMART" id="SM00249">
    <property type="entry name" value="PHD"/>
    <property type="match status" value="1"/>
</dbReference>
<comment type="subcellular location">
    <subcellularLocation>
        <location evidence="1">Nucleus</location>
    </subcellularLocation>
</comment>
<keyword evidence="3 8" id="KW-0863">Zinc-finger</keyword>
<keyword evidence="11" id="KW-0648">Protein biosynthesis</keyword>
<sequence>MEDFIRQTLRISVAQICDNIGWHSITDSSMQIMTDILHRYISDLAISSKKYAEHAYSNVPDIEDVEKALRQKSVSLAELRNYVKSTGPVKFPHNLPKLNIPGKNVLNPLKPGSREVVTRPIHIHEHLPTLYAEPVEEEENTTDSEEIQNSTMNDKQEPEDVILHKRLREISSVVMTSGGFLSPSREGRLAESKLLPFPEIKNDKPLETSKLTGNLPNIKNEPSSKVSLKKNKIKSKKIKSGTKKKQKVSKDENLLLLSKEIKTEVLSKEKNSKEEEMLIPIEPIIEPKIEPIMNELDVVDVIEEIPKKGISAHLTNKAKMEEVLPKFSFFGSLPQGPGLIPSTFSQIVNTPDIDKTPKPTSPVLKGDNDVSRKEQKKKKKDKKKGKKEKKKQKEKEKETTKEKKKQKSKCTNKVPKIKLKLGTRMETITNLLPDKPSEEIITIVSKPEPMEVEVDIESKSDISLDVLCDDIKSPPKVPISKSKTKLNTKTIQPVVTPVVETPPPPPFYFDEAGNQVWICPMCTKPDDGSPMIGCDGCDVWYHWVCVGIQCPPDCAVWYCPKCLEKRAQQPKGKRGRPRKNKF</sequence>
<dbReference type="AlphaFoldDB" id="A0A2S2QT99"/>
<keyword evidence="6" id="KW-0804">Transcription</keyword>
<dbReference type="CDD" id="cd15522">
    <property type="entry name" value="PHD_TAF3"/>
    <property type="match status" value="1"/>
</dbReference>
<dbReference type="Gene3D" id="3.30.40.10">
    <property type="entry name" value="Zinc/RING finger domain, C3HC4 (zinc finger)"/>
    <property type="match status" value="1"/>
</dbReference>
<dbReference type="SUPFAM" id="SSF57903">
    <property type="entry name" value="FYVE/PHD zinc finger"/>
    <property type="match status" value="1"/>
</dbReference>
<name>A0A2S2QT99_9HEMI</name>
<dbReference type="GO" id="GO:0005669">
    <property type="term" value="C:transcription factor TFIID complex"/>
    <property type="evidence" value="ECO:0007669"/>
    <property type="project" value="TreeGrafter"/>
</dbReference>
<keyword evidence="5" id="KW-0805">Transcription regulation</keyword>
<gene>
    <name evidence="11" type="primary">TAF3_0</name>
    <name evidence="11" type="ORF">g.37594</name>
</gene>
<evidence type="ECO:0000259" key="10">
    <source>
        <dbReference type="PROSITE" id="PS50016"/>
    </source>
</evidence>
<dbReference type="InterPro" id="IPR011011">
    <property type="entry name" value="Znf_FYVE_PHD"/>
</dbReference>
<feature type="region of interest" description="Disordered" evidence="9">
    <location>
        <begin position="135"/>
        <end position="154"/>
    </location>
</feature>
<dbReference type="InterPro" id="IPR019787">
    <property type="entry name" value="Znf_PHD-finger"/>
</dbReference>
<dbReference type="GO" id="GO:0046982">
    <property type="term" value="F:protein heterodimerization activity"/>
    <property type="evidence" value="ECO:0007669"/>
    <property type="project" value="InterPro"/>
</dbReference>
<protein>
    <submittedName>
        <fullName evidence="11">Transcription initiation factor TFIID subunit 3</fullName>
    </submittedName>
</protein>
<keyword evidence="4" id="KW-0862">Zinc</keyword>
<evidence type="ECO:0000256" key="7">
    <source>
        <dbReference type="ARBA" id="ARBA00023242"/>
    </source>
</evidence>
<dbReference type="InterPro" id="IPR006565">
    <property type="entry name" value="BTP"/>
</dbReference>
<feature type="compositionally biased region" description="Basic residues" evidence="9">
    <location>
        <begin position="402"/>
        <end position="411"/>
    </location>
</feature>
<dbReference type="PROSITE" id="PS01359">
    <property type="entry name" value="ZF_PHD_1"/>
    <property type="match status" value="1"/>
</dbReference>
<reference evidence="11" key="1">
    <citation type="submission" date="2018-04" db="EMBL/GenBank/DDBJ databases">
        <title>Transcriptome assembly of Sipha flava.</title>
        <authorList>
            <person name="Scully E.D."/>
            <person name="Geib S.M."/>
            <person name="Palmer N.A."/>
            <person name="Koch K."/>
            <person name="Bradshaw J."/>
            <person name="Heng-Moss T."/>
            <person name="Sarath G."/>
        </authorList>
    </citation>
    <scope>NUCLEOTIDE SEQUENCE</scope>
</reference>
<dbReference type="Gene3D" id="1.10.20.10">
    <property type="entry name" value="Histone, subunit A"/>
    <property type="match status" value="1"/>
</dbReference>
<dbReference type="OrthoDB" id="436852at2759"/>
<dbReference type="Pfam" id="PF00628">
    <property type="entry name" value="PHD"/>
    <property type="match status" value="1"/>
</dbReference>
<keyword evidence="2" id="KW-0479">Metal-binding</keyword>
<dbReference type="InterPro" id="IPR009072">
    <property type="entry name" value="Histone-fold"/>
</dbReference>
<dbReference type="PANTHER" id="PTHR46452:SF1">
    <property type="entry name" value="TRANSCRIPTION INITIATION FACTOR TFIID SUBUNIT 3"/>
    <property type="match status" value="1"/>
</dbReference>